<dbReference type="InterPro" id="IPR038559">
    <property type="entry name" value="XkdN-like_sf"/>
</dbReference>
<keyword evidence="2" id="KW-1185">Reference proteome</keyword>
<protein>
    <recommendedName>
        <fullName evidence="3">Phage XkdN-like tail assembly chaperone protein, TAC</fullName>
    </recommendedName>
</protein>
<gene>
    <name evidence="1" type="ORF">HNQ80_004322</name>
</gene>
<evidence type="ECO:0000313" key="1">
    <source>
        <dbReference type="EMBL" id="MBB6218182.1"/>
    </source>
</evidence>
<dbReference type="RefSeq" id="WP_184312675.1">
    <property type="nucleotide sequence ID" value="NZ_JACHEN010000034.1"/>
</dbReference>
<dbReference type="EMBL" id="JACHEN010000034">
    <property type="protein sequence ID" value="MBB6218182.1"/>
    <property type="molecule type" value="Genomic_DNA"/>
</dbReference>
<organism evidence="1 2">
    <name type="scientific">Anaerosolibacter carboniphilus</name>
    <dbReference type="NCBI Taxonomy" id="1417629"/>
    <lineage>
        <taxon>Bacteria</taxon>
        <taxon>Bacillati</taxon>
        <taxon>Bacillota</taxon>
        <taxon>Clostridia</taxon>
        <taxon>Peptostreptococcales</taxon>
        <taxon>Thermotaleaceae</taxon>
        <taxon>Anaerosolibacter</taxon>
    </lineage>
</organism>
<accession>A0A841L4Z4</accession>
<comment type="caution">
    <text evidence="1">The sequence shown here is derived from an EMBL/GenBank/DDBJ whole genome shotgun (WGS) entry which is preliminary data.</text>
</comment>
<sequence>MSKKTDKLKKLTLTDLIAKKEQKDKAKLAFKDIYVNSLGGAIVAQRPSDEVILETIDLMGNNDSAKEIVAAFKHLIYTSIPVLKEPSLQEAYGCTEPDEIVMKLFDIGEVLEVGAAIMEMAGVKDIGETIKN</sequence>
<dbReference type="AlphaFoldDB" id="A0A841L4Z4"/>
<reference evidence="1 2" key="1">
    <citation type="submission" date="2020-08" db="EMBL/GenBank/DDBJ databases">
        <title>Genomic Encyclopedia of Type Strains, Phase IV (KMG-IV): sequencing the most valuable type-strain genomes for metagenomic binning, comparative biology and taxonomic classification.</title>
        <authorList>
            <person name="Goeker M."/>
        </authorList>
    </citation>
    <scope>NUCLEOTIDE SEQUENCE [LARGE SCALE GENOMIC DNA]</scope>
    <source>
        <strain evidence="1 2">DSM 103526</strain>
    </source>
</reference>
<evidence type="ECO:0008006" key="3">
    <source>
        <dbReference type="Google" id="ProtNLM"/>
    </source>
</evidence>
<name>A0A841L4Z4_9FIRM</name>
<dbReference type="Gene3D" id="3.30.2220.30">
    <property type="match status" value="1"/>
</dbReference>
<evidence type="ECO:0000313" key="2">
    <source>
        <dbReference type="Proteomes" id="UP000579281"/>
    </source>
</evidence>
<dbReference type="Proteomes" id="UP000579281">
    <property type="component" value="Unassembled WGS sequence"/>
</dbReference>
<proteinExistence type="predicted"/>